<reference evidence="1" key="1">
    <citation type="submission" date="2022-08" db="EMBL/GenBank/DDBJ databases">
        <title>Nisaea acidiphila sp. nov., isolated from a marine algal debris and emended description of the genus Nisaea Urios et al. 2008.</title>
        <authorList>
            <person name="Kwon K."/>
        </authorList>
    </citation>
    <scope>NUCLEOTIDE SEQUENCE</scope>
    <source>
        <strain evidence="1">MEBiC11861</strain>
    </source>
</reference>
<dbReference type="KEGG" id="naci:NUH88_20600"/>
<dbReference type="Proteomes" id="UP001060336">
    <property type="component" value="Chromosome"/>
</dbReference>
<dbReference type="RefSeq" id="WP_257768639.1">
    <property type="nucleotide sequence ID" value="NZ_CP102480.1"/>
</dbReference>
<sequence length="124" mass="14238">MFECLTEAVTARPHLRHIGRYMRSSFLLEVGETLYHVTVENGAVAAVETGPFKMRSWDFAIRAPKEVWEFFWSDAPPPGYQDLFAMTRYRHASLEGNTAPLLHNLRYVKELLALPRTLRQEAGS</sequence>
<organism evidence="1 2">
    <name type="scientific">Nisaea acidiphila</name>
    <dbReference type="NCBI Taxonomy" id="1862145"/>
    <lineage>
        <taxon>Bacteria</taxon>
        <taxon>Pseudomonadati</taxon>
        <taxon>Pseudomonadota</taxon>
        <taxon>Alphaproteobacteria</taxon>
        <taxon>Rhodospirillales</taxon>
        <taxon>Thalassobaculaceae</taxon>
        <taxon>Nisaea</taxon>
    </lineage>
</organism>
<dbReference type="AlphaFoldDB" id="A0A9J7ARE7"/>
<protein>
    <recommendedName>
        <fullName evidence="3">SCP2 domain-containing protein</fullName>
    </recommendedName>
</protein>
<evidence type="ECO:0000313" key="1">
    <source>
        <dbReference type="EMBL" id="UUX49782.1"/>
    </source>
</evidence>
<dbReference type="EMBL" id="CP102480">
    <property type="protein sequence ID" value="UUX49782.1"/>
    <property type="molecule type" value="Genomic_DNA"/>
</dbReference>
<keyword evidence="2" id="KW-1185">Reference proteome</keyword>
<name>A0A9J7ARE7_9PROT</name>
<accession>A0A9J7ARE7</accession>
<evidence type="ECO:0000313" key="2">
    <source>
        <dbReference type="Proteomes" id="UP001060336"/>
    </source>
</evidence>
<gene>
    <name evidence="1" type="ORF">NUH88_20600</name>
</gene>
<evidence type="ECO:0008006" key="3">
    <source>
        <dbReference type="Google" id="ProtNLM"/>
    </source>
</evidence>
<proteinExistence type="predicted"/>